<dbReference type="Proteomes" id="UP000070174">
    <property type="component" value="Unassembled WGS sequence"/>
</dbReference>
<dbReference type="NCBIfam" id="NF033788">
    <property type="entry name" value="HTH_metalloreg"/>
    <property type="match status" value="1"/>
</dbReference>
<comment type="caution">
    <text evidence="6">The sequence shown here is derived from an EMBL/GenBank/DDBJ whole genome shotgun (WGS) entry which is preliminary data.</text>
</comment>
<evidence type="ECO:0000313" key="6">
    <source>
        <dbReference type="EMBL" id="KXA30977.1"/>
    </source>
</evidence>
<gene>
    <name evidence="6" type="ORF">HMPREF3229_00575</name>
</gene>
<dbReference type="GO" id="GO:0003677">
    <property type="term" value="F:DNA binding"/>
    <property type="evidence" value="ECO:0007669"/>
    <property type="project" value="UniProtKB-KW"/>
</dbReference>
<dbReference type="GO" id="GO:0046686">
    <property type="term" value="P:response to cadmium ion"/>
    <property type="evidence" value="ECO:0007669"/>
    <property type="project" value="UniProtKB-KW"/>
</dbReference>
<dbReference type="PRINTS" id="PR00778">
    <property type="entry name" value="HTHARSR"/>
</dbReference>
<proteinExistence type="predicted"/>
<dbReference type="EMBL" id="LRQE01000021">
    <property type="protein sequence ID" value="KXA30977.1"/>
    <property type="molecule type" value="Genomic_DNA"/>
</dbReference>
<sequence length="122" mass="14093">MWGKEIMKTNLIDDIHEKVQEDISNFNRKENLINNLSQIFKTLSDPTRIKIIYALMNGPLCVSDISELLGMSQSSISHQLALLRTQNLIKVKRRGRRAYYSLDDAHVLCIFKDGLEHAEHKL</sequence>
<dbReference type="AlphaFoldDB" id="A0A133PQQ8"/>
<dbReference type="InterPro" id="IPR036388">
    <property type="entry name" value="WH-like_DNA-bd_sf"/>
</dbReference>
<dbReference type="CDD" id="cd00090">
    <property type="entry name" value="HTH_ARSR"/>
    <property type="match status" value="1"/>
</dbReference>
<keyword evidence="2" id="KW-0238">DNA-binding</keyword>
<evidence type="ECO:0000313" key="7">
    <source>
        <dbReference type="Proteomes" id="UP000070174"/>
    </source>
</evidence>
<dbReference type="InterPro" id="IPR036390">
    <property type="entry name" value="WH_DNA-bd_sf"/>
</dbReference>
<feature type="domain" description="HTH arsR-type" evidence="5">
    <location>
        <begin position="28"/>
        <end position="122"/>
    </location>
</feature>
<keyword evidence="1" id="KW-0805">Transcription regulation</keyword>
<evidence type="ECO:0000259" key="5">
    <source>
        <dbReference type="PROSITE" id="PS50987"/>
    </source>
</evidence>
<evidence type="ECO:0000256" key="4">
    <source>
        <dbReference type="ARBA" id="ARBA00043263"/>
    </source>
</evidence>
<evidence type="ECO:0000256" key="2">
    <source>
        <dbReference type="ARBA" id="ARBA00023125"/>
    </source>
</evidence>
<dbReference type="PANTHER" id="PTHR43132:SF6">
    <property type="entry name" value="HTH-TYPE TRANSCRIPTIONAL REPRESSOR CZRA"/>
    <property type="match status" value="1"/>
</dbReference>
<dbReference type="InterPro" id="IPR001845">
    <property type="entry name" value="HTH_ArsR_DNA-bd_dom"/>
</dbReference>
<dbReference type="SMART" id="SM00418">
    <property type="entry name" value="HTH_ARSR"/>
    <property type="match status" value="1"/>
</dbReference>
<dbReference type="PANTHER" id="PTHR43132">
    <property type="entry name" value="ARSENICAL RESISTANCE OPERON REPRESSOR ARSR-RELATED"/>
    <property type="match status" value="1"/>
</dbReference>
<evidence type="ECO:0000256" key="1">
    <source>
        <dbReference type="ARBA" id="ARBA00023015"/>
    </source>
</evidence>
<evidence type="ECO:0000256" key="3">
    <source>
        <dbReference type="ARBA" id="ARBA00023163"/>
    </source>
</evidence>
<protein>
    <submittedName>
        <fullName evidence="6">Transcriptional repressor SmtB family protein</fullName>
    </submittedName>
</protein>
<dbReference type="Pfam" id="PF01022">
    <property type="entry name" value="HTH_5"/>
    <property type="match status" value="1"/>
</dbReference>
<dbReference type="PROSITE" id="PS00846">
    <property type="entry name" value="HTH_ARSR_1"/>
    <property type="match status" value="1"/>
</dbReference>
<keyword evidence="3" id="KW-0804">Transcription</keyword>
<dbReference type="PATRIC" id="fig|54005.3.peg.568"/>
<name>A0A133PQQ8_9FIRM</name>
<dbReference type="GO" id="GO:0003700">
    <property type="term" value="F:DNA-binding transcription factor activity"/>
    <property type="evidence" value="ECO:0007669"/>
    <property type="project" value="InterPro"/>
</dbReference>
<dbReference type="Gene3D" id="1.10.10.10">
    <property type="entry name" value="Winged helix-like DNA-binding domain superfamily/Winged helix DNA-binding domain"/>
    <property type="match status" value="1"/>
</dbReference>
<dbReference type="InterPro" id="IPR051011">
    <property type="entry name" value="Metal_resp_trans_reg"/>
</dbReference>
<dbReference type="InterPro" id="IPR011991">
    <property type="entry name" value="ArsR-like_HTH"/>
</dbReference>
<dbReference type="SUPFAM" id="SSF46785">
    <property type="entry name" value="Winged helix' DNA-binding domain"/>
    <property type="match status" value="1"/>
</dbReference>
<reference evidence="6 7" key="1">
    <citation type="submission" date="2016-01" db="EMBL/GenBank/DDBJ databases">
        <authorList>
            <person name="Oliw E.H."/>
        </authorList>
    </citation>
    <scope>NUCLEOTIDE SEQUENCE [LARGE SCALE GENOMIC DNA]</scope>
    <source>
        <strain evidence="6 7">CMW7756A</strain>
    </source>
</reference>
<dbReference type="PROSITE" id="PS50987">
    <property type="entry name" value="HTH_ARSR_2"/>
    <property type="match status" value="1"/>
</dbReference>
<dbReference type="InterPro" id="IPR018334">
    <property type="entry name" value="ArsR_HTH"/>
</dbReference>
<organism evidence="6">
    <name type="scientific">Peptoniphilus harei</name>
    <dbReference type="NCBI Taxonomy" id="54005"/>
    <lineage>
        <taxon>Bacteria</taxon>
        <taxon>Bacillati</taxon>
        <taxon>Bacillota</taxon>
        <taxon>Tissierellia</taxon>
        <taxon>Tissierellales</taxon>
        <taxon>Peptoniphilaceae</taxon>
        <taxon>Peptoniphilus</taxon>
    </lineage>
</organism>
<accession>A0A133PQQ8</accession>
<keyword evidence="4" id="KW-0105">Cadmium resistance</keyword>